<sequence>MTPKDRVQKLQKLKSGDKFAYKNVGYGLTSYEIGDDALKIKSGKLFTKTFDSTGMEWTGQTWKFDGGLGLVTTIVLMEDIPEGALKD</sequence>
<reference evidence="1 2" key="1">
    <citation type="journal article" date="2015" name="Nature">
        <title>rRNA introns, odd ribosomes, and small enigmatic genomes across a large radiation of phyla.</title>
        <authorList>
            <person name="Brown C.T."/>
            <person name="Hug L.A."/>
            <person name="Thomas B.C."/>
            <person name="Sharon I."/>
            <person name="Castelle C.J."/>
            <person name="Singh A."/>
            <person name="Wilkins M.J."/>
            <person name="Williams K.H."/>
            <person name="Banfield J.F."/>
        </authorList>
    </citation>
    <scope>NUCLEOTIDE SEQUENCE [LARGE SCALE GENOMIC DNA]</scope>
</reference>
<dbReference type="Proteomes" id="UP000034087">
    <property type="component" value="Unassembled WGS sequence"/>
</dbReference>
<evidence type="ECO:0000313" key="2">
    <source>
        <dbReference type="Proteomes" id="UP000034087"/>
    </source>
</evidence>
<dbReference type="EMBL" id="LCIR01000002">
    <property type="protein sequence ID" value="KKT60251.1"/>
    <property type="molecule type" value="Genomic_DNA"/>
</dbReference>
<evidence type="ECO:0000313" key="1">
    <source>
        <dbReference type="EMBL" id="KKT60251.1"/>
    </source>
</evidence>
<name>A0A0G1ILH9_9BACT</name>
<dbReference type="AlphaFoldDB" id="A0A0G1ILH9"/>
<comment type="caution">
    <text evidence="1">The sequence shown here is derived from an EMBL/GenBank/DDBJ whole genome shotgun (WGS) entry which is preliminary data.</text>
</comment>
<gene>
    <name evidence="1" type="ORF">UW53_C0002G0003</name>
</gene>
<organism evidence="1 2">
    <name type="scientific">Candidatus Giovannonibacteria bacterium GW2011_GWA1_44_25</name>
    <dbReference type="NCBI Taxonomy" id="1618645"/>
    <lineage>
        <taxon>Bacteria</taxon>
        <taxon>Candidatus Giovannoniibacteriota</taxon>
    </lineage>
</organism>
<proteinExistence type="predicted"/>
<accession>A0A0G1ILH9</accession>
<protein>
    <submittedName>
        <fullName evidence="1">Uncharacterized protein</fullName>
    </submittedName>
</protein>